<dbReference type="InterPro" id="IPR037069">
    <property type="entry name" value="AcylCoA_DH/ox_N_sf"/>
</dbReference>
<dbReference type="InterPro" id="IPR009075">
    <property type="entry name" value="AcylCo_DH/oxidase_C"/>
</dbReference>
<dbReference type="NCBIfam" id="NF007000">
    <property type="entry name" value="PRK09463.1"/>
    <property type="match status" value="1"/>
</dbReference>
<dbReference type="GO" id="GO:0016740">
    <property type="term" value="F:transferase activity"/>
    <property type="evidence" value="ECO:0007669"/>
    <property type="project" value="UniProtKB-KW"/>
</dbReference>
<evidence type="ECO:0000256" key="13">
    <source>
        <dbReference type="SAM" id="Phobius"/>
    </source>
</evidence>
<keyword evidence="19" id="KW-1185">Reference proteome</keyword>
<dbReference type="Gene3D" id="1.20.140.10">
    <property type="entry name" value="Butyryl-CoA Dehydrogenase, subunit A, domain 3"/>
    <property type="match status" value="1"/>
</dbReference>
<dbReference type="PANTHER" id="PTHR48083">
    <property type="entry name" value="MEDIUM-CHAIN SPECIFIC ACYL-COA DEHYDROGENASE, MITOCHONDRIAL-RELATED"/>
    <property type="match status" value="1"/>
</dbReference>
<comment type="pathway">
    <text evidence="2">Lipid metabolism; fatty acid beta-oxidation.</text>
</comment>
<dbReference type="NCBIfam" id="NF009586">
    <property type="entry name" value="PRK13026.1"/>
    <property type="match status" value="1"/>
</dbReference>
<evidence type="ECO:0000256" key="12">
    <source>
        <dbReference type="SAM" id="MobiDB-lite"/>
    </source>
</evidence>
<feature type="domain" description="Acyl-CoA dehydrogenase/oxidase C-terminal" evidence="14">
    <location>
        <begin position="372"/>
        <end position="519"/>
    </location>
</feature>
<evidence type="ECO:0000256" key="10">
    <source>
        <dbReference type="ARBA" id="ARBA00047882"/>
    </source>
</evidence>
<feature type="compositionally biased region" description="Basic and acidic residues" evidence="12">
    <location>
        <begin position="827"/>
        <end position="848"/>
    </location>
</feature>
<dbReference type="SUPFAM" id="SSF56645">
    <property type="entry name" value="Acyl-CoA dehydrogenase NM domain-like"/>
    <property type="match status" value="1"/>
</dbReference>
<dbReference type="GO" id="GO:0070991">
    <property type="term" value="F:medium-chain fatty acyl-CoA dehydrogenase activity"/>
    <property type="evidence" value="ECO:0007669"/>
    <property type="project" value="UniProtKB-EC"/>
</dbReference>
<keyword evidence="9 18" id="KW-0560">Oxidoreductase</keyword>
<dbReference type="InterPro" id="IPR006091">
    <property type="entry name" value="Acyl-CoA_Oxase/DH_mid-dom"/>
</dbReference>
<dbReference type="Pfam" id="PF02771">
    <property type="entry name" value="Acyl-CoA_dh_N"/>
    <property type="match status" value="1"/>
</dbReference>
<dbReference type="PROSITE" id="PS00072">
    <property type="entry name" value="ACYL_COA_DH_1"/>
    <property type="match status" value="1"/>
</dbReference>
<evidence type="ECO:0000259" key="16">
    <source>
        <dbReference type="Pfam" id="PF02771"/>
    </source>
</evidence>
<feature type="region of interest" description="Disordered" evidence="12">
    <location>
        <begin position="824"/>
        <end position="875"/>
    </location>
</feature>
<keyword evidence="13" id="KW-0472">Membrane</keyword>
<dbReference type="InterPro" id="IPR013786">
    <property type="entry name" value="AcylCoA_DH/ox_N"/>
</dbReference>
<evidence type="ECO:0000256" key="2">
    <source>
        <dbReference type="ARBA" id="ARBA00005005"/>
    </source>
</evidence>
<keyword evidence="18" id="KW-0808">Transferase</keyword>
<dbReference type="InterPro" id="IPR036250">
    <property type="entry name" value="AcylCo_DH-like_C"/>
</dbReference>
<evidence type="ECO:0000259" key="14">
    <source>
        <dbReference type="Pfam" id="PF00441"/>
    </source>
</evidence>
<feature type="domain" description="Acyl-CoA oxidase/dehydrogenase middle" evidence="15">
    <location>
        <begin position="252"/>
        <end position="348"/>
    </location>
</feature>
<dbReference type="GO" id="GO:0005737">
    <property type="term" value="C:cytoplasm"/>
    <property type="evidence" value="ECO:0007669"/>
    <property type="project" value="TreeGrafter"/>
</dbReference>
<keyword evidence="13" id="KW-0812">Transmembrane</keyword>
<protein>
    <recommendedName>
        <fullName evidence="6">Acyl-coenzyme A dehydrogenase</fullName>
        <ecNumber evidence="4">1.3.8.7</ecNumber>
        <ecNumber evidence="5">1.3.8.8</ecNumber>
    </recommendedName>
</protein>
<sequence length="875" mass="95081">MTLLAMTLPIALLGFLHAVSWPWLILATLVTALTLGYVSAPILAWTVFGGILALGLFSWPWVLAYAAVMTVFNLPKLRRALVSAPVMKTMKALKFLPVISETERTALTAGTVWIDGELFSGKPDWNRTLNEPYPDLTDEERAFIDGPCEEVCRMTDDWKVFQERDLPENVWQYLKDHGFFGLIIPKEYGGKGFSASMNSAVVQKLSSRSGVLGITVMVPNSLGPAELLTHYGTPAQKDHYLPRLANGTDIPCFALTEPDAGSDAGGMSANGEIFERDGEFWVRLNWDKRYITLAAISTVLGLAFRLRDPQNHLGKGENCGITCALIPSDTEGIVLGKRHDPLGVPFYNCPTEGHNVEVKLDDVVIGGRAGIGQGWRMLMECLAAGRGISLPASGAASAKMMARIGGAYTAVRKQFGLPIGKFEGIEEALARVGGKAYILEAARRTTCGGLDGGAKPAVVTAIAKYNFTELARECVNDTMDILGGKAISMGPRNPIAHAYMATPISITVEGANILTRTLIIFGQGAIRCHPYAWDEVVAVEKNDSAAFDKAFFGHVGHVVRNLSRSVVLSCTRGMFASAPVTGPAAQYYRKLSWASASFATMADMAMAMLGGDLKRREALTGRFADVFSNLYLGNAVLRRFEAEGRKKEDLPYLHYAMQHCLAEIQKGFDGIFRNFSVPVVGWFFRYPIGFWSRMNSMGTGPGDKTMQQVAQAMQVPGEQRDRMTTGMYIPTALDETVGQMEHALKLCTDADTIQKRIREAVKKKQLQKKAPALMQADALRLGIITSADADLMARAEEARHAVVAVDSFTLEEYAERGLEPTVPMGLRRLEDAPKKAGAKPEAESKVESAGESEGDSEAKASTEETSDSKSDGDAA</sequence>
<dbReference type="OrthoDB" id="9802447at2"/>
<evidence type="ECO:0000313" key="18">
    <source>
        <dbReference type="EMBL" id="QDV05964.1"/>
    </source>
</evidence>
<comment type="cofactor">
    <cofactor evidence="1">
        <name>FAD</name>
        <dbReference type="ChEBI" id="CHEBI:57692"/>
    </cofactor>
</comment>
<comment type="similarity">
    <text evidence="3">Belongs to the acyl-CoA dehydrogenase family.</text>
</comment>
<proteinExistence type="inferred from homology"/>
<evidence type="ECO:0000256" key="3">
    <source>
        <dbReference type="ARBA" id="ARBA00009347"/>
    </source>
</evidence>
<dbReference type="Gene3D" id="2.40.110.10">
    <property type="entry name" value="Butyryl-CoA Dehydrogenase, subunit A, domain 2"/>
    <property type="match status" value="1"/>
</dbReference>
<dbReference type="EC" id="1.3.8.7" evidence="4"/>
<organism evidence="18 19">
    <name type="scientific">Saltatorellus ferox</name>
    <dbReference type="NCBI Taxonomy" id="2528018"/>
    <lineage>
        <taxon>Bacteria</taxon>
        <taxon>Pseudomonadati</taxon>
        <taxon>Planctomycetota</taxon>
        <taxon>Planctomycetia</taxon>
        <taxon>Planctomycetia incertae sedis</taxon>
        <taxon>Saltatorellus</taxon>
    </lineage>
</organism>
<keyword evidence="13" id="KW-1133">Transmembrane helix</keyword>
<gene>
    <name evidence="18" type="ORF">Poly30_14670</name>
</gene>
<dbReference type="Proteomes" id="UP000320390">
    <property type="component" value="Chromosome"/>
</dbReference>
<dbReference type="InterPro" id="IPR006089">
    <property type="entry name" value="Acyl-CoA_DH_CS"/>
</dbReference>
<comment type="catalytic activity">
    <reaction evidence="10">
        <text>a medium-chain 2,3-saturated fatty acyl-CoA + oxidized [electron-transfer flavoprotein] + H(+) = a medium-chain (2E)-enoyl-CoA + reduced [electron-transfer flavoprotein]</text>
        <dbReference type="Rhea" id="RHEA:14477"/>
        <dbReference type="Rhea" id="RHEA-COMP:10685"/>
        <dbReference type="Rhea" id="RHEA-COMP:10686"/>
        <dbReference type="ChEBI" id="CHEBI:15378"/>
        <dbReference type="ChEBI" id="CHEBI:57692"/>
        <dbReference type="ChEBI" id="CHEBI:58307"/>
        <dbReference type="ChEBI" id="CHEBI:83723"/>
        <dbReference type="ChEBI" id="CHEBI:83726"/>
        <dbReference type="EC" id="1.3.8.7"/>
    </reaction>
</comment>
<dbReference type="Gene3D" id="1.10.540.10">
    <property type="entry name" value="Acyl-CoA dehydrogenase/oxidase, N-terminal domain"/>
    <property type="match status" value="1"/>
</dbReference>
<evidence type="ECO:0000259" key="15">
    <source>
        <dbReference type="Pfam" id="PF02770"/>
    </source>
</evidence>
<dbReference type="PANTHER" id="PTHR48083:SF33">
    <property type="entry name" value="ACYL-COENZYME A DEHYDROGENASE"/>
    <property type="match status" value="1"/>
</dbReference>
<feature type="domain" description="Acyl-CoA dehydrogenase C-terminal bacterial-type" evidence="17">
    <location>
        <begin position="526"/>
        <end position="808"/>
    </location>
</feature>
<reference evidence="18 19" key="1">
    <citation type="submission" date="2019-02" db="EMBL/GenBank/DDBJ databases">
        <title>Deep-cultivation of Planctomycetes and their phenomic and genomic characterization uncovers novel biology.</title>
        <authorList>
            <person name="Wiegand S."/>
            <person name="Jogler M."/>
            <person name="Boedeker C."/>
            <person name="Pinto D."/>
            <person name="Vollmers J."/>
            <person name="Rivas-Marin E."/>
            <person name="Kohn T."/>
            <person name="Peeters S.H."/>
            <person name="Heuer A."/>
            <person name="Rast P."/>
            <person name="Oberbeckmann S."/>
            <person name="Bunk B."/>
            <person name="Jeske O."/>
            <person name="Meyerdierks A."/>
            <person name="Storesund J.E."/>
            <person name="Kallscheuer N."/>
            <person name="Luecker S."/>
            <person name="Lage O.M."/>
            <person name="Pohl T."/>
            <person name="Merkel B.J."/>
            <person name="Hornburger P."/>
            <person name="Mueller R.-W."/>
            <person name="Bruemmer F."/>
            <person name="Labrenz M."/>
            <person name="Spormann A.M."/>
            <person name="Op den Camp H."/>
            <person name="Overmann J."/>
            <person name="Amann R."/>
            <person name="Jetten M.S.M."/>
            <person name="Mascher T."/>
            <person name="Medema M.H."/>
            <person name="Devos D.P."/>
            <person name="Kaster A.-K."/>
            <person name="Ovreas L."/>
            <person name="Rohde M."/>
            <person name="Galperin M.Y."/>
            <person name="Jogler C."/>
        </authorList>
    </citation>
    <scope>NUCLEOTIDE SEQUENCE [LARGE SCALE GENOMIC DNA]</scope>
    <source>
        <strain evidence="18 19">Poly30</strain>
    </source>
</reference>
<feature type="transmembrane region" description="Helical" evidence="13">
    <location>
        <begin position="42"/>
        <end position="68"/>
    </location>
</feature>
<dbReference type="Pfam" id="PF02770">
    <property type="entry name" value="Acyl-CoA_dh_M"/>
    <property type="match status" value="1"/>
</dbReference>
<dbReference type="InterPro" id="IPR046373">
    <property type="entry name" value="Acyl-CoA_Oxase/DH_mid-dom_sf"/>
</dbReference>
<evidence type="ECO:0000256" key="7">
    <source>
        <dbReference type="ARBA" id="ARBA00022630"/>
    </source>
</evidence>
<evidence type="ECO:0000256" key="6">
    <source>
        <dbReference type="ARBA" id="ARBA00020144"/>
    </source>
</evidence>
<dbReference type="FunFam" id="1.20.140.10:FF:000009">
    <property type="entry name" value="Acyl-CoA dehydrogenase"/>
    <property type="match status" value="1"/>
</dbReference>
<evidence type="ECO:0000256" key="9">
    <source>
        <dbReference type="ARBA" id="ARBA00023002"/>
    </source>
</evidence>
<evidence type="ECO:0000256" key="4">
    <source>
        <dbReference type="ARBA" id="ARBA00012033"/>
    </source>
</evidence>
<dbReference type="Pfam" id="PF00441">
    <property type="entry name" value="Acyl-CoA_dh_1"/>
    <property type="match status" value="1"/>
</dbReference>
<evidence type="ECO:0000256" key="11">
    <source>
        <dbReference type="ARBA" id="ARBA00049247"/>
    </source>
</evidence>
<accession>A0A518EPF1</accession>
<dbReference type="GO" id="GO:0050660">
    <property type="term" value="F:flavin adenine dinucleotide binding"/>
    <property type="evidence" value="ECO:0007669"/>
    <property type="project" value="InterPro"/>
</dbReference>
<dbReference type="GO" id="GO:0004466">
    <property type="term" value="F:long-chain fatty acyl-CoA dehydrogenase activity"/>
    <property type="evidence" value="ECO:0007669"/>
    <property type="project" value="UniProtKB-EC"/>
</dbReference>
<dbReference type="FunFam" id="1.10.540.10:FF:000004">
    <property type="entry name" value="Acyl-CoA dehydrogenase"/>
    <property type="match status" value="1"/>
</dbReference>
<dbReference type="Pfam" id="PF09317">
    <property type="entry name" value="ACDH_C"/>
    <property type="match status" value="1"/>
</dbReference>
<keyword evidence="8" id="KW-0274">FAD</keyword>
<dbReference type="InterPro" id="IPR015396">
    <property type="entry name" value="FadE_C"/>
</dbReference>
<dbReference type="EC" id="1.3.8.8" evidence="5"/>
<evidence type="ECO:0000313" key="19">
    <source>
        <dbReference type="Proteomes" id="UP000320390"/>
    </source>
</evidence>
<dbReference type="EMBL" id="CP036434">
    <property type="protein sequence ID" value="QDV05964.1"/>
    <property type="molecule type" value="Genomic_DNA"/>
</dbReference>
<evidence type="ECO:0000256" key="5">
    <source>
        <dbReference type="ARBA" id="ARBA00012040"/>
    </source>
</evidence>
<evidence type="ECO:0000256" key="1">
    <source>
        <dbReference type="ARBA" id="ARBA00001974"/>
    </source>
</evidence>
<keyword evidence="7" id="KW-0285">Flavoprotein</keyword>
<dbReference type="InterPro" id="IPR050741">
    <property type="entry name" value="Acyl-CoA_dehydrogenase"/>
</dbReference>
<dbReference type="UniPathway" id="UPA00659"/>
<feature type="compositionally biased region" description="Basic and acidic residues" evidence="12">
    <location>
        <begin position="856"/>
        <end position="875"/>
    </location>
</feature>
<dbReference type="SUPFAM" id="SSF47203">
    <property type="entry name" value="Acyl-CoA dehydrogenase C-terminal domain-like"/>
    <property type="match status" value="1"/>
</dbReference>
<dbReference type="AlphaFoldDB" id="A0A518EPF1"/>
<dbReference type="GO" id="GO:0033539">
    <property type="term" value="P:fatty acid beta-oxidation using acyl-CoA dehydrogenase"/>
    <property type="evidence" value="ECO:0007669"/>
    <property type="project" value="InterPro"/>
</dbReference>
<dbReference type="InterPro" id="IPR009100">
    <property type="entry name" value="AcylCoA_DH/oxidase_NM_dom_sf"/>
</dbReference>
<evidence type="ECO:0000259" key="17">
    <source>
        <dbReference type="Pfam" id="PF09317"/>
    </source>
</evidence>
<comment type="catalytic activity">
    <reaction evidence="11">
        <text>a long-chain 2,3-saturated fatty acyl-CoA + oxidized [electron-transfer flavoprotein] + H(+) = a long-chain (2E)-enoyl-CoA + reduced [electron-transfer flavoprotein]</text>
        <dbReference type="Rhea" id="RHEA:17721"/>
        <dbReference type="Rhea" id="RHEA-COMP:10685"/>
        <dbReference type="Rhea" id="RHEA-COMP:10686"/>
        <dbReference type="ChEBI" id="CHEBI:15378"/>
        <dbReference type="ChEBI" id="CHEBI:57692"/>
        <dbReference type="ChEBI" id="CHEBI:58307"/>
        <dbReference type="ChEBI" id="CHEBI:83721"/>
        <dbReference type="ChEBI" id="CHEBI:83727"/>
        <dbReference type="EC" id="1.3.8.8"/>
    </reaction>
</comment>
<feature type="domain" description="Acyl-CoA dehydrogenase/oxidase N-terminal" evidence="16">
    <location>
        <begin position="149"/>
        <end position="247"/>
    </location>
</feature>
<name>A0A518EPF1_9BACT</name>
<evidence type="ECO:0000256" key="8">
    <source>
        <dbReference type="ARBA" id="ARBA00022827"/>
    </source>
</evidence>